<dbReference type="Pfam" id="PF00730">
    <property type="entry name" value="HhH-GPD"/>
    <property type="match status" value="1"/>
</dbReference>
<evidence type="ECO:0000313" key="16">
    <source>
        <dbReference type="EMBL" id="KAK9805792.1"/>
    </source>
</evidence>
<dbReference type="InterPro" id="IPR029119">
    <property type="entry name" value="MutY_C"/>
</dbReference>
<dbReference type="GO" id="GO:0046872">
    <property type="term" value="F:metal ion binding"/>
    <property type="evidence" value="ECO:0007669"/>
    <property type="project" value="UniProtKB-KW"/>
</dbReference>
<dbReference type="GO" id="GO:0034039">
    <property type="term" value="F:8-oxo-7,8-dihydroguanine DNA N-glycosylase activity"/>
    <property type="evidence" value="ECO:0007669"/>
    <property type="project" value="TreeGrafter"/>
</dbReference>
<dbReference type="SUPFAM" id="SSF55811">
    <property type="entry name" value="Nudix"/>
    <property type="match status" value="1"/>
</dbReference>
<feature type="region of interest" description="Disordered" evidence="14">
    <location>
        <begin position="835"/>
        <end position="879"/>
    </location>
</feature>
<dbReference type="GO" id="GO:0006284">
    <property type="term" value="P:base-excision repair"/>
    <property type="evidence" value="ECO:0007669"/>
    <property type="project" value="InterPro"/>
</dbReference>
<feature type="compositionally biased region" description="Polar residues" evidence="14">
    <location>
        <begin position="532"/>
        <end position="543"/>
    </location>
</feature>
<comment type="cofactor">
    <cofactor evidence="2">
        <name>[4Fe-4S] cluster</name>
        <dbReference type="ChEBI" id="CHEBI:49883"/>
    </cofactor>
</comment>
<feature type="compositionally biased region" description="Low complexity" evidence="14">
    <location>
        <begin position="691"/>
        <end position="706"/>
    </location>
</feature>
<keyword evidence="13" id="KW-0326">Glycosidase</keyword>
<organism evidence="16 17">
    <name type="scientific">Symbiochloris irregularis</name>
    <dbReference type="NCBI Taxonomy" id="706552"/>
    <lineage>
        <taxon>Eukaryota</taxon>
        <taxon>Viridiplantae</taxon>
        <taxon>Chlorophyta</taxon>
        <taxon>core chlorophytes</taxon>
        <taxon>Trebouxiophyceae</taxon>
        <taxon>Trebouxiales</taxon>
        <taxon>Trebouxiaceae</taxon>
        <taxon>Symbiochloris</taxon>
    </lineage>
</organism>
<gene>
    <name evidence="16" type="ORF">WJX73_010868</name>
</gene>
<proteinExistence type="inferred from homology"/>
<dbReference type="SMART" id="SM00478">
    <property type="entry name" value="ENDO3c"/>
    <property type="match status" value="1"/>
</dbReference>
<comment type="similarity">
    <text evidence="3">Belongs to the Nth/MutY family.</text>
</comment>
<keyword evidence="8" id="KW-0227">DNA damage</keyword>
<dbReference type="InterPro" id="IPR015797">
    <property type="entry name" value="NUDIX_hydrolase-like_dom_sf"/>
</dbReference>
<dbReference type="InterPro" id="IPR003265">
    <property type="entry name" value="HhH-GPD_domain"/>
</dbReference>
<evidence type="ECO:0000256" key="1">
    <source>
        <dbReference type="ARBA" id="ARBA00000843"/>
    </source>
</evidence>
<dbReference type="Gene3D" id="3.90.79.10">
    <property type="entry name" value="Nucleoside Triphosphate Pyrophosphohydrolase"/>
    <property type="match status" value="1"/>
</dbReference>
<dbReference type="GO" id="GO:0005634">
    <property type="term" value="C:nucleus"/>
    <property type="evidence" value="ECO:0007669"/>
    <property type="project" value="TreeGrafter"/>
</dbReference>
<dbReference type="GO" id="GO:0035485">
    <property type="term" value="F:adenine/guanine mispair binding"/>
    <property type="evidence" value="ECO:0007669"/>
    <property type="project" value="TreeGrafter"/>
</dbReference>
<dbReference type="GO" id="GO:0032357">
    <property type="term" value="F:oxidized purine DNA binding"/>
    <property type="evidence" value="ECO:0007669"/>
    <property type="project" value="TreeGrafter"/>
</dbReference>
<keyword evidence="11" id="KW-0411">Iron-sulfur</keyword>
<evidence type="ECO:0000256" key="14">
    <source>
        <dbReference type="SAM" id="MobiDB-lite"/>
    </source>
</evidence>
<dbReference type="GO" id="GO:0006298">
    <property type="term" value="P:mismatch repair"/>
    <property type="evidence" value="ECO:0007669"/>
    <property type="project" value="TreeGrafter"/>
</dbReference>
<feature type="compositionally biased region" description="Low complexity" evidence="14">
    <location>
        <begin position="555"/>
        <end position="570"/>
    </location>
</feature>
<feature type="compositionally biased region" description="Basic and acidic residues" evidence="14">
    <location>
        <begin position="844"/>
        <end position="860"/>
    </location>
</feature>
<evidence type="ECO:0000256" key="7">
    <source>
        <dbReference type="ARBA" id="ARBA00022723"/>
    </source>
</evidence>
<evidence type="ECO:0000256" key="3">
    <source>
        <dbReference type="ARBA" id="ARBA00008343"/>
    </source>
</evidence>
<evidence type="ECO:0000256" key="4">
    <source>
        <dbReference type="ARBA" id="ARBA00012045"/>
    </source>
</evidence>
<dbReference type="PANTHER" id="PTHR42944">
    <property type="entry name" value="ADENINE DNA GLYCOSYLASE"/>
    <property type="match status" value="1"/>
</dbReference>
<evidence type="ECO:0000256" key="2">
    <source>
        <dbReference type="ARBA" id="ARBA00001966"/>
    </source>
</evidence>
<evidence type="ECO:0000256" key="10">
    <source>
        <dbReference type="ARBA" id="ARBA00023004"/>
    </source>
</evidence>
<evidence type="ECO:0000256" key="5">
    <source>
        <dbReference type="ARBA" id="ARBA00022023"/>
    </source>
</evidence>
<keyword evidence="10" id="KW-0408">Iron</keyword>
<evidence type="ECO:0000256" key="9">
    <source>
        <dbReference type="ARBA" id="ARBA00022801"/>
    </source>
</evidence>
<dbReference type="InterPro" id="IPR023170">
    <property type="entry name" value="HhH_base_excis_C"/>
</dbReference>
<dbReference type="FunFam" id="1.10.340.30:FF:000002">
    <property type="entry name" value="Adenine DNA glycosylase"/>
    <property type="match status" value="1"/>
</dbReference>
<dbReference type="GO" id="GO:0000701">
    <property type="term" value="F:purine-specific mismatch base pair DNA N-glycosylase activity"/>
    <property type="evidence" value="ECO:0007669"/>
    <property type="project" value="UniProtKB-EC"/>
</dbReference>
<dbReference type="Gene3D" id="1.10.1670.10">
    <property type="entry name" value="Helix-hairpin-Helix base-excision DNA repair enzymes (C-terminal)"/>
    <property type="match status" value="1"/>
</dbReference>
<evidence type="ECO:0000256" key="8">
    <source>
        <dbReference type="ARBA" id="ARBA00022763"/>
    </source>
</evidence>
<dbReference type="EMBL" id="JALJOQ010000042">
    <property type="protein sequence ID" value="KAK9805792.1"/>
    <property type="molecule type" value="Genomic_DNA"/>
</dbReference>
<dbReference type="InterPro" id="IPR011257">
    <property type="entry name" value="DNA_glycosylase"/>
</dbReference>
<comment type="catalytic activity">
    <reaction evidence="1">
        <text>Hydrolyzes free adenine bases from 7,8-dihydro-8-oxoguanine:adenine mismatched double-stranded DNA, leaving an apurinic site.</text>
        <dbReference type="EC" id="3.2.2.31"/>
    </reaction>
</comment>
<feature type="region of interest" description="Disordered" evidence="14">
    <location>
        <begin position="691"/>
        <end position="722"/>
    </location>
</feature>
<keyword evidence="17" id="KW-1185">Reference proteome</keyword>
<dbReference type="AlphaFoldDB" id="A0AAW1PB13"/>
<dbReference type="InterPro" id="IPR044298">
    <property type="entry name" value="MIG/MutY"/>
</dbReference>
<dbReference type="PANTHER" id="PTHR42944:SF1">
    <property type="entry name" value="ADENINE DNA GLYCOSYLASE"/>
    <property type="match status" value="1"/>
</dbReference>
<evidence type="ECO:0000256" key="12">
    <source>
        <dbReference type="ARBA" id="ARBA00023204"/>
    </source>
</evidence>
<evidence type="ECO:0000256" key="13">
    <source>
        <dbReference type="ARBA" id="ARBA00023295"/>
    </source>
</evidence>
<protein>
    <recommendedName>
        <fullName evidence="5">Adenine DNA glycosylase</fullName>
        <ecNumber evidence="4">3.2.2.31</ecNumber>
    </recommendedName>
</protein>
<dbReference type="InterPro" id="IPR003651">
    <property type="entry name" value="Endonuclease3_FeS-loop_motif"/>
</dbReference>
<comment type="caution">
    <text evidence="16">The sequence shown here is derived from an EMBL/GenBank/DDBJ whole genome shotgun (WGS) entry which is preliminary data.</text>
</comment>
<evidence type="ECO:0000313" key="17">
    <source>
        <dbReference type="Proteomes" id="UP001465755"/>
    </source>
</evidence>
<dbReference type="Proteomes" id="UP001465755">
    <property type="component" value="Unassembled WGS sequence"/>
</dbReference>
<dbReference type="SUPFAM" id="SSF48150">
    <property type="entry name" value="DNA-glycosylase"/>
    <property type="match status" value="1"/>
</dbReference>
<keyword evidence="6" id="KW-0004">4Fe-4S</keyword>
<feature type="domain" description="HhH-GPD" evidence="15">
    <location>
        <begin position="83"/>
        <end position="234"/>
    </location>
</feature>
<accession>A0AAW1PB13</accession>
<name>A0AAW1PB13_9CHLO</name>
<keyword evidence="12" id="KW-0234">DNA repair</keyword>
<dbReference type="GO" id="GO:0051539">
    <property type="term" value="F:4 iron, 4 sulfur cluster binding"/>
    <property type="evidence" value="ECO:0007669"/>
    <property type="project" value="UniProtKB-KW"/>
</dbReference>
<evidence type="ECO:0000256" key="6">
    <source>
        <dbReference type="ARBA" id="ARBA00022485"/>
    </source>
</evidence>
<evidence type="ECO:0000259" key="15">
    <source>
        <dbReference type="SMART" id="SM00478"/>
    </source>
</evidence>
<dbReference type="SMART" id="SM00525">
    <property type="entry name" value="FES"/>
    <property type="match status" value="1"/>
</dbReference>
<feature type="region of interest" description="Disordered" evidence="14">
    <location>
        <begin position="598"/>
        <end position="617"/>
    </location>
</feature>
<dbReference type="CDD" id="cd00056">
    <property type="entry name" value="ENDO3c"/>
    <property type="match status" value="1"/>
</dbReference>
<keyword evidence="7" id="KW-0479">Metal-binding</keyword>
<evidence type="ECO:0000256" key="11">
    <source>
        <dbReference type="ARBA" id="ARBA00023014"/>
    </source>
</evidence>
<dbReference type="Pfam" id="PF14815">
    <property type="entry name" value="NUDIX_4"/>
    <property type="match status" value="1"/>
</dbReference>
<keyword evidence="9" id="KW-0378">Hydrolase</keyword>
<sequence length="907" mass="98949">MPPRKKLRVATQDDIEELPEFSRGEAAQFRVALLNWYDSSHRVLPWRCNTRSQHQDLNDPAVKSLLELSREDFMYRIWVSEMMLQQTQVVRAKTYFERWMAKWPTVQSLALADQEQVNQVWAGLGYYRRAKYLLDGAQHVLKHLGGHLPKTKVALQKIPGIGPYTSSAMASIAAGEPVAAVDANVVRVLSRLRCLTGDQTTKMAGLLHSNLATQLLDTARPGDFNQAMMELGACICTRSPQCEACPVRSHCQAYAKLQDYAAAGGNIHDPEAPLVTSYPAKTEKAVKRDQCLAVCVVKLIAPKTKSRPGEKLYLLVKRAEKGLLAGLWEYPNQEVPANAPGSQCSKVLDSYLSQRLGLDCHNSSELKIKERRIVGQTSHEFSHIRCTMRVELLVLQGQVPLMGGGHCKHPVPPLRWVEEKVLAQEGLSGRERKVDTRSVGYHSSLHDARWAGFGAGGTQDALWDPSAAAVHSAFAFQPAQAFDKATSRASEPNKYRVYSNAYGVEGRATALDGASQQPTQPPEAPPSRVGGDNSQGQPQSRCQTPPAGGVYLPRVVSGQSFGQSQPGQGVSRAVQSICVSTSRADTKLADASWTKLKGPSTISSRFRPPGQEKRRVDDLDQVQAHGSSYWGSTPTYSSLAYPTESPSYSSQDFSIGTAYPQAHQVHVATTAAREHGGMHHEKRVVTGPHFPAQRPEQAQQQASRPAHSYRESSTPAALDTAGFPPLPHPAQPHHGVTLHTSKGSRGTTIRLHDAHASGRQPSNAKLHMSHPKELEIPAHLLAPPLVEEAEQPMVAFADAIVREAAKLEDDDRCSDDQMAAETLIALVNMTPVRERQAPVKQKAGKSDKAKQRKTAAEPLHKKAAKRSAPGAHPVLGFVVPHGRRSNTGIVMEVIKSSLGCSASKSTC</sequence>
<reference evidence="16 17" key="1">
    <citation type="journal article" date="2024" name="Nat. Commun.">
        <title>Phylogenomics reveals the evolutionary origins of lichenization in chlorophyte algae.</title>
        <authorList>
            <person name="Puginier C."/>
            <person name="Libourel C."/>
            <person name="Otte J."/>
            <person name="Skaloud P."/>
            <person name="Haon M."/>
            <person name="Grisel S."/>
            <person name="Petersen M."/>
            <person name="Berrin J.G."/>
            <person name="Delaux P.M."/>
            <person name="Dal Grande F."/>
            <person name="Keller J."/>
        </authorList>
    </citation>
    <scope>NUCLEOTIDE SEQUENCE [LARGE SCALE GENOMIC DNA]</scope>
    <source>
        <strain evidence="16 17">SAG 2036</strain>
    </source>
</reference>
<dbReference type="EC" id="3.2.2.31" evidence="4"/>
<feature type="region of interest" description="Disordered" evidence="14">
    <location>
        <begin position="511"/>
        <end position="570"/>
    </location>
</feature>
<dbReference type="Gene3D" id="1.10.340.30">
    <property type="entry name" value="Hypothetical protein, domain 2"/>
    <property type="match status" value="1"/>
</dbReference>